<dbReference type="AlphaFoldDB" id="A0A2Z5FWV2"/>
<organism evidence="1 2">
    <name type="scientific">Acidisarcina polymorpha</name>
    <dbReference type="NCBI Taxonomy" id="2211140"/>
    <lineage>
        <taxon>Bacteria</taxon>
        <taxon>Pseudomonadati</taxon>
        <taxon>Acidobacteriota</taxon>
        <taxon>Terriglobia</taxon>
        <taxon>Terriglobales</taxon>
        <taxon>Acidobacteriaceae</taxon>
        <taxon>Acidisarcina</taxon>
    </lineage>
</organism>
<dbReference type="KEGG" id="abas:ACPOL_2037"/>
<dbReference type="Proteomes" id="UP000253606">
    <property type="component" value="Chromosome"/>
</dbReference>
<proteinExistence type="predicted"/>
<accession>A0A2Z5FWV2</accession>
<name>A0A2Z5FWV2_9BACT</name>
<evidence type="ECO:0000313" key="1">
    <source>
        <dbReference type="EMBL" id="AXC11373.1"/>
    </source>
</evidence>
<gene>
    <name evidence="1" type="ORF">ACPOL_2037</name>
</gene>
<reference evidence="1 2" key="1">
    <citation type="journal article" date="2018" name="Front. Microbiol.">
        <title>Hydrolytic Capabilities as a Key to Environmental Success: Chitinolytic and Cellulolytic Acidobacteria From Acidic Sub-arctic Soils and Boreal Peatlands.</title>
        <authorList>
            <person name="Belova S.E."/>
            <person name="Ravin N.V."/>
            <person name="Pankratov T.A."/>
            <person name="Rakitin A.L."/>
            <person name="Ivanova A.A."/>
            <person name="Beletsky A.V."/>
            <person name="Mardanov A.V."/>
            <person name="Sinninghe Damste J.S."/>
            <person name="Dedysh S.N."/>
        </authorList>
    </citation>
    <scope>NUCLEOTIDE SEQUENCE [LARGE SCALE GENOMIC DNA]</scope>
    <source>
        <strain evidence="1 2">SBC82</strain>
    </source>
</reference>
<sequence length="68" mass="7426">MVGLGVLILQGSGGTAAYRRCMTSQGGGLGKPLTFRRKFNHDQQGALRGSLRARQPATFIRAWLKIPR</sequence>
<evidence type="ECO:0000313" key="2">
    <source>
        <dbReference type="Proteomes" id="UP000253606"/>
    </source>
</evidence>
<keyword evidence="2" id="KW-1185">Reference proteome</keyword>
<protein>
    <submittedName>
        <fullName evidence="1">Uncharacterized protein</fullName>
    </submittedName>
</protein>
<dbReference type="EMBL" id="CP030840">
    <property type="protein sequence ID" value="AXC11373.1"/>
    <property type="molecule type" value="Genomic_DNA"/>
</dbReference>